<evidence type="ECO:0000256" key="12">
    <source>
        <dbReference type="SAM" id="Coils"/>
    </source>
</evidence>
<dbReference type="AlphaFoldDB" id="A0AAD5IB95"/>
<name>A0AAD5IB95_ACENE</name>
<dbReference type="InterPro" id="IPR011989">
    <property type="entry name" value="ARM-like"/>
</dbReference>
<dbReference type="InterPro" id="IPR003613">
    <property type="entry name" value="Ubox_domain"/>
</dbReference>
<dbReference type="SMART" id="SM00504">
    <property type="entry name" value="Ubox"/>
    <property type="match status" value="1"/>
</dbReference>
<evidence type="ECO:0000256" key="10">
    <source>
        <dbReference type="PROSITE-ProRule" id="PRU00175"/>
    </source>
</evidence>
<evidence type="ECO:0000256" key="7">
    <source>
        <dbReference type="ARBA" id="ARBA00022771"/>
    </source>
</evidence>
<dbReference type="SMART" id="SM00185">
    <property type="entry name" value="ARM"/>
    <property type="match status" value="5"/>
</dbReference>
<dbReference type="GO" id="GO:0016567">
    <property type="term" value="P:protein ubiquitination"/>
    <property type="evidence" value="ECO:0007669"/>
    <property type="project" value="InterPro"/>
</dbReference>
<keyword evidence="7 10" id="KW-0863">Zinc-finger</keyword>
<dbReference type="Gene3D" id="1.20.930.20">
    <property type="entry name" value="Adaptor protein Cbl, N-terminal domain"/>
    <property type="match status" value="1"/>
</dbReference>
<keyword evidence="9" id="KW-0862">Zinc</keyword>
<comment type="pathway">
    <text evidence="2">Protein modification; protein ubiquitination.</text>
</comment>
<dbReference type="SUPFAM" id="SSF57850">
    <property type="entry name" value="RING/U-box"/>
    <property type="match status" value="1"/>
</dbReference>
<keyword evidence="16" id="KW-1185">Reference proteome</keyword>
<dbReference type="InterPro" id="IPR013083">
    <property type="entry name" value="Znf_RING/FYVE/PHD"/>
</dbReference>
<dbReference type="GO" id="GO:0008270">
    <property type="term" value="F:zinc ion binding"/>
    <property type="evidence" value="ECO:0007669"/>
    <property type="project" value="UniProtKB-KW"/>
</dbReference>
<dbReference type="InterPro" id="IPR000225">
    <property type="entry name" value="Armadillo"/>
</dbReference>
<dbReference type="InterPro" id="IPR036537">
    <property type="entry name" value="Adaptor_Cbl_N_dom_sf"/>
</dbReference>
<dbReference type="EMBL" id="JAJSOW010000107">
    <property type="protein sequence ID" value="KAI9156154.1"/>
    <property type="molecule type" value="Genomic_DNA"/>
</dbReference>
<evidence type="ECO:0000313" key="16">
    <source>
        <dbReference type="Proteomes" id="UP001064489"/>
    </source>
</evidence>
<gene>
    <name evidence="15" type="ORF">LWI28_001376</name>
</gene>
<protein>
    <recommendedName>
        <fullName evidence="3">RING-type E3 ubiquitin transferase</fullName>
        <ecNumber evidence="3">2.3.2.27</ecNumber>
    </recommendedName>
</protein>
<proteinExistence type="predicted"/>
<evidence type="ECO:0000256" key="6">
    <source>
        <dbReference type="ARBA" id="ARBA00022737"/>
    </source>
</evidence>
<dbReference type="CDD" id="cd16651">
    <property type="entry name" value="SPL-RING_NSE2"/>
    <property type="match status" value="1"/>
</dbReference>
<dbReference type="GO" id="GO:0016925">
    <property type="term" value="P:protein sumoylation"/>
    <property type="evidence" value="ECO:0007669"/>
    <property type="project" value="UniProtKB-ARBA"/>
</dbReference>
<feature type="repeat" description="ARM" evidence="11">
    <location>
        <begin position="455"/>
        <end position="485"/>
    </location>
</feature>
<organism evidence="15 16">
    <name type="scientific">Acer negundo</name>
    <name type="common">Box elder</name>
    <dbReference type="NCBI Taxonomy" id="4023"/>
    <lineage>
        <taxon>Eukaryota</taxon>
        <taxon>Viridiplantae</taxon>
        <taxon>Streptophyta</taxon>
        <taxon>Embryophyta</taxon>
        <taxon>Tracheophyta</taxon>
        <taxon>Spermatophyta</taxon>
        <taxon>Magnoliopsida</taxon>
        <taxon>eudicotyledons</taxon>
        <taxon>Gunneridae</taxon>
        <taxon>Pentapetalae</taxon>
        <taxon>rosids</taxon>
        <taxon>malvids</taxon>
        <taxon>Sapindales</taxon>
        <taxon>Sapindaceae</taxon>
        <taxon>Hippocastanoideae</taxon>
        <taxon>Acereae</taxon>
        <taxon>Acer</taxon>
    </lineage>
</organism>
<reference evidence="15" key="1">
    <citation type="journal article" date="2022" name="Plant J.">
        <title>Strategies of tolerance reflected in two North American maple genomes.</title>
        <authorList>
            <person name="McEvoy S.L."/>
            <person name="Sezen U.U."/>
            <person name="Trouern-Trend A."/>
            <person name="McMahon S.M."/>
            <person name="Schaberg P.G."/>
            <person name="Yang J."/>
            <person name="Wegrzyn J.L."/>
            <person name="Swenson N.G."/>
        </authorList>
    </citation>
    <scope>NUCLEOTIDE SEQUENCE</scope>
    <source>
        <strain evidence="15">91603</strain>
    </source>
</reference>
<evidence type="ECO:0000259" key="14">
    <source>
        <dbReference type="PROSITE" id="PS51698"/>
    </source>
</evidence>
<dbReference type="GO" id="GO:0007166">
    <property type="term" value="P:cell surface receptor signaling pathway"/>
    <property type="evidence" value="ECO:0007669"/>
    <property type="project" value="InterPro"/>
</dbReference>
<reference evidence="15" key="2">
    <citation type="submission" date="2023-02" db="EMBL/GenBank/DDBJ databases">
        <authorList>
            <person name="Swenson N.G."/>
            <person name="Wegrzyn J.L."/>
            <person name="Mcevoy S.L."/>
        </authorList>
    </citation>
    <scope>NUCLEOTIDE SEQUENCE</scope>
    <source>
        <strain evidence="15">91603</strain>
        <tissue evidence="15">Leaf</tissue>
    </source>
</reference>
<evidence type="ECO:0000259" key="13">
    <source>
        <dbReference type="PROSITE" id="PS50089"/>
    </source>
</evidence>
<dbReference type="PANTHER" id="PTHR45958:SF11">
    <property type="entry name" value="RING-TYPE E3 UBIQUITIN TRANSFERASE"/>
    <property type="match status" value="1"/>
</dbReference>
<keyword evidence="6" id="KW-0677">Repeat</keyword>
<dbReference type="Gene3D" id="1.25.10.10">
    <property type="entry name" value="Leucine-rich Repeat Variant"/>
    <property type="match status" value="3"/>
</dbReference>
<dbReference type="InterPro" id="IPR004181">
    <property type="entry name" value="Znf_MIZ"/>
</dbReference>
<keyword evidence="4" id="KW-0808">Transferase</keyword>
<keyword evidence="8" id="KW-0833">Ubl conjugation pathway</keyword>
<dbReference type="SUPFAM" id="SSF48371">
    <property type="entry name" value="ARM repeat"/>
    <property type="match status" value="2"/>
</dbReference>
<evidence type="ECO:0000256" key="4">
    <source>
        <dbReference type="ARBA" id="ARBA00022679"/>
    </source>
</evidence>
<evidence type="ECO:0000256" key="5">
    <source>
        <dbReference type="ARBA" id="ARBA00022723"/>
    </source>
</evidence>
<evidence type="ECO:0000256" key="3">
    <source>
        <dbReference type="ARBA" id="ARBA00012483"/>
    </source>
</evidence>
<dbReference type="PROSITE" id="PS51698">
    <property type="entry name" value="U_BOX"/>
    <property type="match status" value="1"/>
</dbReference>
<dbReference type="Gene3D" id="3.30.40.10">
    <property type="entry name" value="Zinc/RING finger domain, C3HC4 (zinc finger)"/>
    <property type="match status" value="1"/>
</dbReference>
<dbReference type="PROSITE" id="PS50089">
    <property type="entry name" value="ZF_RING_2"/>
    <property type="match status" value="1"/>
</dbReference>
<feature type="coiled-coil region" evidence="12">
    <location>
        <begin position="202"/>
        <end position="232"/>
    </location>
</feature>
<evidence type="ECO:0000313" key="15">
    <source>
        <dbReference type="EMBL" id="KAI9156154.1"/>
    </source>
</evidence>
<dbReference type="EC" id="2.3.2.27" evidence="3"/>
<comment type="caution">
    <text evidence="15">The sequence shown here is derived from an EMBL/GenBank/DDBJ whole genome shotgun (WGS) entry which is preliminary data.</text>
</comment>
<comment type="catalytic activity">
    <reaction evidence="1">
        <text>S-ubiquitinyl-[E2 ubiquitin-conjugating enzyme]-L-cysteine + [acceptor protein]-L-lysine = [E2 ubiquitin-conjugating enzyme]-L-cysteine + N(6)-ubiquitinyl-[acceptor protein]-L-lysine.</text>
        <dbReference type="EC" id="2.3.2.27"/>
    </reaction>
</comment>
<evidence type="ECO:0000256" key="2">
    <source>
        <dbReference type="ARBA" id="ARBA00004906"/>
    </source>
</evidence>
<feature type="domain" description="RING-type" evidence="13">
    <location>
        <begin position="266"/>
        <end position="304"/>
    </location>
</feature>
<accession>A0AAD5IB95</accession>
<evidence type="ECO:0000256" key="9">
    <source>
        <dbReference type="ARBA" id="ARBA00022833"/>
    </source>
</evidence>
<keyword evidence="12" id="KW-0175">Coiled coil</keyword>
<evidence type="ECO:0000256" key="11">
    <source>
        <dbReference type="PROSITE-ProRule" id="PRU00259"/>
    </source>
</evidence>
<sequence>MSTIDFNIGIEDVGVAVLQELWNRVAFQLVDLVSETRDAVLGKNSFQEFSRSINELHTLLQALDVRKIGAAKGSEFTKARLEALDGQLRKAREIIKDYKSGSHLSLLLHSNSMLSQMQDLAREIAKTISLFQLVNLDMALDLKNMTNRIVNSLESMEFQSAAATETIASEIENSISQNSRNRERSLNLLGKIAEALGASSDATLVQNEVALLKQEKEEMEAAKKQAEALQLSQLIQLLYSTEIITRPQNEGTATHYLQYPIQALICPLCNELLTDPVAISCGHSFERKAILEHFKGGEKNCPTCGEELSSLDLTPNISLRSSIQEWKQRDMELIFQAAISEINSGDHSRQNRALEHVQSLIHIPKYAEKAAEEGLIPKLVQFLKDKRLNIKATLKCLYCLAEFSDDYKDAISEAGAVRQVVKQIYKGETESDAIAVLLELSKIETIGERIGKTKDCIPVLVSLLRNDNPNVSQKAHNVLQNLSSNAHFAVKMAEAGYFPPFVACFNQGAQETRALMAAAFTKMELRENSIKDLKDRQFIHNMIQMLSSNNPGCKSTCLKCIKKLIAYPKMVDRLLSDPVSIPNLLGLISLIKSESHFKQESAEVLALMVEACQYPQFLLYQGLQELQSEHSISLFLQLVASSEPQMKIQFLHLLVELSYKCEKARNLIQSNNEAVTHLFSSLQSDQQAVRRWAMKLIHCISEGYPDGVPLPPSPGKEAAVNTLATILTSSLDADERSIAAAIISQLPKEDNVVDEVLRKSETLKAIHEVICCTDGEFLGMKTPASQSNSLLENALAALLRFTEPTKPELQRQVGKLELYPSLIRVLSTGSSTAKQRTAIALAQLSQSTSISVSNATTMSKQTNSMPRLQIMKLLPNMSWCCPASPENLFCSVHGSACSPRETFCLVKADAVKPLVQTLSDRESGVAEAALMALETLLTDHNTLSHAIAVIVDSQGVIAILQVLEKGSLSAKTKALDLLQKILNHTQISDLSSPRSETILIQLLDEDALRKKVALVLRQMGVIPEQSSYF</sequence>
<dbReference type="PROSITE" id="PS50176">
    <property type="entry name" value="ARM_REPEAT"/>
    <property type="match status" value="1"/>
</dbReference>
<evidence type="ECO:0000256" key="8">
    <source>
        <dbReference type="ARBA" id="ARBA00022786"/>
    </source>
</evidence>
<dbReference type="Proteomes" id="UP001064489">
    <property type="component" value="Chromosome 12"/>
</dbReference>
<dbReference type="Pfam" id="PF04564">
    <property type="entry name" value="U-box"/>
    <property type="match status" value="1"/>
</dbReference>
<dbReference type="PANTHER" id="PTHR45958">
    <property type="entry name" value="RING-TYPE E3 UBIQUITIN TRANSFERASE"/>
    <property type="match status" value="1"/>
</dbReference>
<dbReference type="InterPro" id="IPR001841">
    <property type="entry name" value="Znf_RING"/>
</dbReference>
<evidence type="ECO:0000256" key="1">
    <source>
        <dbReference type="ARBA" id="ARBA00000900"/>
    </source>
</evidence>
<keyword evidence="5" id="KW-0479">Metal-binding</keyword>
<dbReference type="InterPro" id="IPR016024">
    <property type="entry name" value="ARM-type_fold"/>
</dbReference>
<feature type="domain" description="U-box" evidence="14">
    <location>
        <begin position="259"/>
        <end position="333"/>
    </location>
</feature>
<dbReference type="InterPro" id="IPR052608">
    <property type="entry name" value="U-box_domain_protein"/>
</dbReference>
<dbReference type="GO" id="GO:0061630">
    <property type="term" value="F:ubiquitin protein ligase activity"/>
    <property type="evidence" value="ECO:0007669"/>
    <property type="project" value="UniProtKB-EC"/>
</dbReference>